<sequence>MPRFAANLTMLFNEVPFLDRFAFAAKAGFEGVEYLFPYEFEKGALRNALERHGLTQVLHNLPAGDWARGERGIAILPDRIDEFRKGVASAIDYATALGCNQVNCLAGIAPDGVPDSVLRTTLVANLKLAATELGKCGIRLLIEPINRFDIPGFYLDTVGQAASIIEEVGSDNLFIQYDLYHQQRTEGELIGTYRRHREKIAHVQLADNPGRNEPGTGEINYPFVFDALDAAGYDGWIGCEYKPLTTTAEGLGWLGSERSRRQSADIIQIRS</sequence>
<feature type="domain" description="Xylose isomerase-like TIM barrel" evidence="4">
    <location>
        <begin position="21"/>
        <end position="254"/>
    </location>
</feature>
<dbReference type="OrthoDB" id="9786584at2"/>
<reference evidence="5 6" key="1">
    <citation type="submission" date="2015-11" db="EMBL/GenBank/DDBJ databases">
        <title>Ensifer anhuiense sp. nov., an effective nitrogen fixation bacterium with Glycine soja.</title>
        <authorList>
            <person name="Yan H."/>
            <person name="Chen W."/>
        </authorList>
    </citation>
    <scope>NUCLEOTIDE SEQUENCE [LARGE SCALE GENOMIC DNA]</scope>
    <source>
        <strain evidence="5 6">LMG 7837</strain>
    </source>
</reference>
<dbReference type="InterPro" id="IPR017643">
    <property type="entry name" value="Hydroxypyruvate_isomerase"/>
</dbReference>
<feature type="active site" description="Proton donor/acceptor" evidence="3">
    <location>
        <position position="143"/>
    </location>
</feature>
<dbReference type="FunFam" id="3.20.20.150:FF:000007">
    <property type="entry name" value="Hydroxypyruvate isomerase"/>
    <property type="match status" value="1"/>
</dbReference>
<dbReference type="InterPro" id="IPR013022">
    <property type="entry name" value="Xyl_isomerase-like_TIM-brl"/>
</dbReference>
<dbReference type="PANTHER" id="PTHR43489">
    <property type="entry name" value="ISOMERASE"/>
    <property type="match status" value="1"/>
</dbReference>
<name>A0A178YQ58_SINSA</name>
<dbReference type="Gene3D" id="3.20.20.150">
    <property type="entry name" value="Divalent-metal-dependent TIM barrel enzymes"/>
    <property type="match status" value="1"/>
</dbReference>
<dbReference type="GO" id="GO:0046487">
    <property type="term" value="P:glyoxylate metabolic process"/>
    <property type="evidence" value="ECO:0007669"/>
    <property type="project" value="TreeGrafter"/>
</dbReference>
<dbReference type="PANTHER" id="PTHR43489:SF6">
    <property type="entry name" value="HYDROXYPYRUVATE ISOMERASE-RELATED"/>
    <property type="match status" value="1"/>
</dbReference>
<evidence type="ECO:0000313" key="5">
    <source>
        <dbReference type="EMBL" id="OAP49594.1"/>
    </source>
</evidence>
<protein>
    <submittedName>
        <fullName evidence="5">Hydroxypyruvate isomerase</fullName>
    </submittedName>
</protein>
<keyword evidence="5" id="KW-0670">Pyruvate</keyword>
<evidence type="ECO:0000256" key="3">
    <source>
        <dbReference type="PIRSR" id="PIRSR006241-50"/>
    </source>
</evidence>
<dbReference type="Pfam" id="PF01261">
    <property type="entry name" value="AP_endonuc_2"/>
    <property type="match status" value="1"/>
</dbReference>
<dbReference type="Proteomes" id="UP000078507">
    <property type="component" value="Unassembled WGS sequence"/>
</dbReference>
<proteinExistence type="inferred from homology"/>
<dbReference type="EMBL" id="LNQB01000053">
    <property type="protein sequence ID" value="OAP49594.1"/>
    <property type="molecule type" value="Genomic_DNA"/>
</dbReference>
<comment type="caution">
    <text evidence="5">The sequence shown here is derived from an EMBL/GenBank/DDBJ whole genome shotgun (WGS) entry which is preliminary data.</text>
</comment>
<feature type="active site" description="Proton donor/acceptor" evidence="3">
    <location>
        <position position="240"/>
    </location>
</feature>
<dbReference type="SUPFAM" id="SSF51658">
    <property type="entry name" value="Xylose isomerase-like"/>
    <property type="match status" value="1"/>
</dbReference>
<dbReference type="GO" id="GO:0008903">
    <property type="term" value="F:hydroxypyruvate isomerase activity"/>
    <property type="evidence" value="ECO:0007669"/>
    <property type="project" value="TreeGrafter"/>
</dbReference>
<accession>A0A178YQ58</accession>
<evidence type="ECO:0000313" key="6">
    <source>
        <dbReference type="Proteomes" id="UP000078507"/>
    </source>
</evidence>
<comment type="similarity">
    <text evidence="2">Belongs to the hyi family.</text>
</comment>
<dbReference type="InterPro" id="IPR036237">
    <property type="entry name" value="Xyl_isomerase-like_sf"/>
</dbReference>
<dbReference type="RefSeq" id="WP_066869157.1">
    <property type="nucleotide sequence ID" value="NZ_LNQB01000053.1"/>
</dbReference>
<evidence type="ECO:0000256" key="1">
    <source>
        <dbReference type="ARBA" id="ARBA00023235"/>
    </source>
</evidence>
<evidence type="ECO:0000259" key="4">
    <source>
        <dbReference type="Pfam" id="PF01261"/>
    </source>
</evidence>
<dbReference type="AlphaFoldDB" id="A0A178YQ58"/>
<dbReference type="InterPro" id="IPR050417">
    <property type="entry name" value="Sugar_Epim/Isomerase"/>
</dbReference>
<dbReference type="NCBIfam" id="TIGR03234">
    <property type="entry name" value="OH-pyruv-isom"/>
    <property type="match status" value="1"/>
</dbReference>
<evidence type="ECO:0000256" key="2">
    <source>
        <dbReference type="PIRNR" id="PIRNR006241"/>
    </source>
</evidence>
<gene>
    <name evidence="5" type="ORF">ATB98_05770</name>
</gene>
<dbReference type="NCBIfam" id="NF043033">
    <property type="entry name" value="OxoTetrIsom"/>
    <property type="match status" value="1"/>
</dbReference>
<dbReference type="PIRSF" id="PIRSF006241">
    <property type="entry name" value="HyI"/>
    <property type="match status" value="1"/>
</dbReference>
<dbReference type="STRING" id="36856.ATB98_05770"/>
<dbReference type="InterPro" id="IPR026040">
    <property type="entry name" value="HyI-like"/>
</dbReference>
<keyword evidence="1 2" id="KW-0413">Isomerase</keyword>
<dbReference type="InterPro" id="IPR053398">
    <property type="entry name" value="HPT_OtnI_isomerases"/>
</dbReference>
<organism evidence="5 6">
    <name type="scientific">Sinorhizobium saheli</name>
    <dbReference type="NCBI Taxonomy" id="36856"/>
    <lineage>
        <taxon>Bacteria</taxon>
        <taxon>Pseudomonadati</taxon>
        <taxon>Pseudomonadota</taxon>
        <taxon>Alphaproteobacteria</taxon>
        <taxon>Hyphomicrobiales</taxon>
        <taxon>Rhizobiaceae</taxon>
        <taxon>Sinorhizobium/Ensifer group</taxon>
        <taxon>Sinorhizobium</taxon>
    </lineage>
</organism>
<keyword evidence="6" id="KW-1185">Reference proteome</keyword>